<feature type="transmembrane region" description="Helical" evidence="5">
    <location>
        <begin position="375"/>
        <end position="394"/>
    </location>
</feature>
<evidence type="ECO:0000256" key="2">
    <source>
        <dbReference type="ARBA" id="ARBA00022692"/>
    </source>
</evidence>
<dbReference type="GO" id="GO:0016020">
    <property type="term" value="C:membrane"/>
    <property type="evidence" value="ECO:0007669"/>
    <property type="project" value="UniProtKB-SubCell"/>
</dbReference>
<evidence type="ECO:0000256" key="3">
    <source>
        <dbReference type="ARBA" id="ARBA00022989"/>
    </source>
</evidence>
<feature type="transmembrane region" description="Helical" evidence="5">
    <location>
        <begin position="77"/>
        <end position="96"/>
    </location>
</feature>
<dbReference type="Pfam" id="PF03383">
    <property type="entry name" value="Serpentine_r_xa"/>
    <property type="match status" value="1"/>
</dbReference>
<reference evidence="9" key="1">
    <citation type="submission" date="2013-10" db="EMBL/GenBank/DDBJ databases">
        <title>Genome sequencing of Onchocerca volvulus.</title>
        <authorList>
            <person name="Cotton J."/>
            <person name="Tsai J."/>
            <person name="Stanley E."/>
            <person name="Tracey A."/>
            <person name="Holroyd N."/>
            <person name="Lustigman S."/>
            <person name="Berriman M."/>
        </authorList>
    </citation>
    <scope>NUCLEOTIDE SEQUENCE</scope>
</reference>
<feature type="transmembrane region" description="Helical" evidence="5">
    <location>
        <begin position="111"/>
        <end position="133"/>
    </location>
</feature>
<keyword evidence="6" id="KW-0732">Signal</keyword>
<accession>A0A8R1U331</accession>
<keyword evidence="3 5" id="KW-1133">Transmembrane helix</keyword>
<dbReference type="Proteomes" id="UP000024404">
    <property type="component" value="Unassembled WGS sequence"/>
</dbReference>
<dbReference type="PANTHER" id="PTHR22718:SF25">
    <property type="entry name" value="G-PROTEIN COUPLED RECEPTORS FAMILY 1 PROFILE DOMAIN-CONTAINING PROTEIN"/>
    <property type="match status" value="1"/>
</dbReference>
<evidence type="ECO:0000256" key="6">
    <source>
        <dbReference type="SAM" id="SignalP"/>
    </source>
</evidence>
<dbReference type="InterPro" id="IPR017452">
    <property type="entry name" value="GPCR_Rhodpsn_7TM"/>
</dbReference>
<name>A0A8R1U331_ONCVO</name>
<evidence type="ECO:0000259" key="7">
    <source>
        <dbReference type="PROSITE" id="PS50262"/>
    </source>
</evidence>
<feature type="transmembrane region" description="Helical" evidence="5">
    <location>
        <begin position="334"/>
        <end position="355"/>
    </location>
</feature>
<keyword evidence="2 5" id="KW-0812">Transmembrane</keyword>
<evidence type="ECO:0000256" key="5">
    <source>
        <dbReference type="SAM" id="Phobius"/>
    </source>
</evidence>
<proteinExistence type="predicted"/>
<comment type="subcellular location">
    <subcellularLocation>
        <location evidence="1">Membrane</location>
    </subcellularLocation>
</comment>
<feature type="transmembrane region" description="Helical" evidence="5">
    <location>
        <begin position="165"/>
        <end position="185"/>
    </location>
</feature>
<feature type="domain" description="G-protein coupled receptors family 1 profile" evidence="7">
    <location>
        <begin position="229"/>
        <end position="395"/>
    </location>
</feature>
<feature type="transmembrane region" description="Helical" evidence="5">
    <location>
        <begin position="248"/>
        <end position="269"/>
    </location>
</feature>
<keyword evidence="4 5" id="KW-0472">Membrane</keyword>
<dbReference type="EMBL" id="CMVM020000292">
    <property type="status" value="NOT_ANNOTATED_CDS"/>
    <property type="molecule type" value="Genomic_DNA"/>
</dbReference>
<feature type="transmembrane region" description="Helical" evidence="5">
    <location>
        <begin position="215"/>
        <end position="239"/>
    </location>
</feature>
<dbReference type="PANTHER" id="PTHR22718">
    <property type="entry name" value="SERPENTINE RECEPTOR, CLASS X"/>
    <property type="match status" value="1"/>
</dbReference>
<dbReference type="Gene3D" id="1.20.1070.10">
    <property type="entry name" value="Rhodopsin 7-helix transmembrane proteins"/>
    <property type="match status" value="1"/>
</dbReference>
<dbReference type="EnsemblMetazoa" id="OVOC9770.1">
    <property type="protein sequence ID" value="OVOC9770.1"/>
    <property type="gene ID" value="WBGene00246579"/>
</dbReference>
<evidence type="ECO:0000256" key="1">
    <source>
        <dbReference type="ARBA" id="ARBA00004370"/>
    </source>
</evidence>
<feature type="chain" id="PRO_5035848873" evidence="6">
    <location>
        <begin position="20"/>
        <end position="395"/>
    </location>
</feature>
<evidence type="ECO:0000313" key="9">
    <source>
        <dbReference type="Proteomes" id="UP000024404"/>
    </source>
</evidence>
<sequence length="395" mass="46509">MLAYSYCIIALFLILPLNCYEENATNFLNDSVFDIRDEQHMVTKYTVVVLFNLFLLHGIISNGLITVILYLKRDNHYSRAFILITYQLIICNLITYETEWINRTFAAINTFSFYALLHFAILWTLNRFLAIILPKYNAFFESKKLYSITDNIDENIIACSQMNKFIGNMFAYSYYITALFLILPLNCYEENATNFLNDSVFDIRDEKHMVTKYTVVVLFSLFLLHGIISNALIAVILYVRRDNHYSRAFILITYQLIICNLISFIPQIFVPLPEILQAKNNSYADETRWINRTFATINTFSFYALLHFAFLWTLNRFLAIILPKYNAFFESKKLYFLLLFVWLTAFAISFSDFYYCTRSFQISTLSWTLDCTKQLHNGGKFFLICAIYGLYLYLL</sequence>
<dbReference type="PROSITE" id="PS50262">
    <property type="entry name" value="G_PROTEIN_RECEP_F1_2"/>
    <property type="match status" value="1"/>
</dbReference>
<feature type="transmembrane region" description="Helical" evidence="5">
    <location>
        <begin position="45"/>
        <end position="70"/>
    </location>
</feature>
<dbReference type="InterPro" id="IPR005047">
    <property type="entry name" value="7TM_GPCR_serpentine_rcpt_Srxa"/>
</dbReference>
<evidence type="ECO:0000313" key="8">
    <source>
        <dbReference type="EnsemblMetazoa" id="OVOC9770.1"/>
    </source>
</evidence>
<keyword evidence="9" id="KW-1185">Reference proteome</keyword>
<organism evidence="8 9">
    <name type="scientific">Onchocerca volvulus</name>
    <dbReference type="NCBI Taxonomy" id="6282"/>
    <lineage>
        <taxon>Eukaryota</taxon>
        <taxon>Metazoa</taxon>
        <taxon>Ecdysozoa</taxon>
        <taxon>Nematoda</taxon>
        <taxon>Chromadorea</taxon>
        <taxon>Rhabditida</taxon>
        <taxon>Spirurina</taxon>
        <taxon>Spiruromorpha</taxon>
        <taxon>Filarioidea</taxon>
        <taxon>Onchocercidae</taxon>
        <taxon>Onchocerca</taxon>
    </lineage>
</organism>
<dbReference type="AlphaFoldDB" id="A0A8R1U331"/>
<protein>
    <submittedName>
        <fullName evidence="8">G_PROTEIN_RECEP_F1_2 domain-containing protein</fullName>
    </submittedName>
</protein>
<reference evidence="8" key="2">
    <citation type="submission" date="2022-06" db="UniProtKB">
        <authorList>
            <consortium name="EnsemblMetazoa"/>
        </authorList>
    </citation>
    <scope>IDENTIFICATION</scope>
</reference>
<feature type="signal peptide" evidence="6">
    <location>
        <begin position="1"/>
        <end position="19"/>
    </location>
</feature>
<evidence type="ECO:0000256" key="4">
    <source>
        <dbReference type="ARBA" id="ARBA00023136"/>
    </source>
</evidence>
<feature type="transmembrane region" description="Helical" evidence="5">
    <location>
        <begin position="289"/>
        <end position="314"/>
    </location>
</feature>